<protein>
    <submittedName>
        <fullName evidence="2">Uncharacterized protein</fullName>
    </submittedName>
</protein>
<evidence type="ECO:0000256" key="1">
    <source>
        <dbReference type="SAM" id="Phobius"/>
    </source>
</evidence>
<evidence type="ECO:0000313" key="2">
    <source>
        <dbReference type="EMBL" id="CAK9149252.1"/>
    </source>
</evidence>
<evidence type="ECO:0000313" key="3">
    <source>
        <dbReference type="Proteomes" id="UP001642360"/>
    </source>
</evidence>
<feature type="transmembrane region" description="Helical" evidence="1">
    <location>
        <begin position="215"/>
        <end position="233"/>
    </location>
</feature>
<organism evidence="2 3">
    <name type="scientific">Ilex paraguariensis</name>
    <name type="common">yerba mate</name>
    <dbReference type="NCBI Taxonomy" id="185542"/>
    <lineage>
        <taxon>Eukaryota</taxon>
        <taxon>Viridiplantae</taxon>
        <taxon>Streptophyta</taxon>
        <taxon>Embryophyta</taxon>
        <taxon>Tracheophyta</taxon>
        <taxon>Spermatophyta</taxon>
        <taxon>Magnoliopsida</taxon>
        <taxon>eudicotyledons</taxon>
        <taxon>Gunneridae</taxon>
        <taxon>Pentapetalae</taxon>
        <taxon>asterids</taxon>
        <taxon>campanulids</taxon>
        <taxon>Aquifoliales</taxon>
        <taxon>Aquifoliaceae</taxon>
        <taxon>Ilex</taxon>
    </lineage>
</organism>
<dbReference type="Proteomes" id="UP001642360">
    <property type="component" value="Unassembled WGS sequence"/>
</dbReference>
<comment type="caution">
    <text evidence="2">The sequence shown here is derived from an EMBL/GenBank/DDBJ whole genome shotgun (WGS) entry which is preliminary data.</text>
</comment>
<reference evidence="2 3" key="1">
    <citation type="submission" date="2024-02" db="EMBL/GenBank/DDBJ databases">
        <authorList>
            <person name="Vignale AGUSTIN F."/>
            <person name="Sosa J E."/>
            <person name="Modenutti C."/>
        </authorList>
    </citation>
    <scope>NUCLEOTIDE SEQUENCE [LARGE SCALE GENOMIC DNA]</scope>
</reference>
<keyword evidence="1" id="KW-0472">Membrane</keyword>
<name>A0ABC8RXG0_9AQUA</name>
<feature type="transmembrane region" description="Helical" evidence="1">
    <location>
        <begin position="156"/>
        <end position="176"/>
    </location>
</feature>
<dbReference type="EMBL" id="CAUOFW020001853">
    <property type="protein sequence ID" value="CAK9149252.1"/>
    <property type="molecule type" value="Genomic_DNA"/>
</dbReference>
<dbReference type="AlphaFoldDB" id="A0ABC8RXG0"/>
<proteinExistence type="predicted"/>
<feature type="transmembrane region" description="Helical" evidence="1">
    <location>
        <begin position="130"/>
        <end position="150"/>
    </location>
</feature>
<sequence>MGRSQSMIEKANNWLRCSGISSTVKSCTFWFLSPFKKLETSEQPSLSILDSTVIQNQPQSSIDGVSSTKDANQTVPKLPEEMLDILISIVNTPSEIPEAASPQRVTVSTTTEALRTRQYQILHNIRDQELGKTVLGFVMPMTTGLLSVYTKDTLMLPIYLILLSLCIGTAALWNAMLLRHTFPGFPKIASIIEQLGTACILFAFFGVVGSFFPPTIVGAVWLCYALTLLPLLLSHLPTRENSSELIGP</sequence>
<keyword evidence="1" id="KW-0812">Transmembrane</keyword>
<feature type="transmembrane region" description="Helical" evidence="1">
    <location>
        <begin position="188"/>
        <end position="209"/>
    </location>
</feature>
<keyword evidence="3" id="KW-1185">Reference proteome</keyword>
<gene>
    <name evidence="2" type="ORF">ILEXP_LOCUS17285</name>
</gene>
<accession>A0ABC8RXG0</accession>
<keyword evidence="1" id="KW-1133">Transmembrane helix</keyword>